<name>A0A2P2NWD4_RHIMU</name>
<protein>
    <submittedName>
        <fullName evidence="1">Uncharacterized protein</fullName>
    </submittedName>
</protein>
<sequence length="59" mass="6707">MISNVIWLQLQQPFCSKFPDSPVPMNTGGCKKSTPDSTVSQNHHFQYYGQCLFELSRSP</sequence>
<organism evidence="1">
    <name type="scientific">Rhizophora mucronata</name>
    <name type="common">Asiatic mangrove</name>
    <dbReference type="NCBI Taxonomy" id="61149"/>
    <lineage>
        <taxon>Eukaryota</taxon>
        <taxon>Viridiplantae</taxon>
        <taxon>Streptophyta</taxon>
        <taxon>Embryophyta</taxon>
        <taxon>Tracheophyta</taxon>
        <taxon>Spermatophyta</taxon>
        <taxon>Magnoliopsida</taxon>
        <taxon>eudicotyledons</taxon>
        <taxon>Gunneridae</taxon>
        <taxon>Pentapetalae</taxon>
        <taxon>rosids</taxon>
        <taxon>fabids</taxon>
        <taxon>Malpighiales</taxon>
        <taxon>Rhizophoraceae</taxon>
        <taxon>Rhizophora</taxon>
    </lineage>
</organism>
<dbReference type="AlphaFoldDB" id="A0A2P2NWD4"/>
<proteinExistence type="predicted"/>
<accession>A0A2P2NWD4</accession>
<evidence type="ECO:0000313" key="1">
    <source>
        <dbReference type="EMBL" id="MBX46760.1"/>
    </source>
</evidence>
<reference evidence="1" key="1">
    <citation type="submission" date="2018-02" db="EMBL/GenBank/DDBJ databases">
        <title>Rhizophora mucronata_Transcriptome.</title>
        <authorList>
            <person name="Meera S.P."/>
            <person name="Sreeshan A."/>
            <person name="Augustine A."/>
        </authorList>
    </citation>
    <scope>NUCLEOTIDE SEQUENCE</scope>
    <source>
        <tissue evidence="1">Leaf</tissue>
    </source>
</reference>
<dbReference type="EMBL" id="GGEC01066276">
    <property type="protein sequence ID" value="MBX46760.1"/>
    <property type="molecule type" value="Transcribed_RNA"/>
</dbReference>